<feature type="region of interest" description="Disordered" evidence="1">
    <location>
        <begin position="1"/>
        <end position="24"/>
    </location>
</feature>
<dbReference type="AlphaFoldDB" id="A0A261UJR9"/>
<name>A0A261UJR9_9BORD</name>
<organism evidence="2 3">
    <name type="scientific">Bordetella genomosp. 11</name>
    <dbReference type="NCBI Taxonomy" id="1416808"/>
    <lineage>
        <taxon>Bacteria</taxon>
        <taxon>Pseudomonadati</taxon>
        <taxon>Pseudomonadota</taxon>
        <taxon>Betaproteobacteria</taxon>
        <taxon>Burkholderiales</taxon>
        <taxon>Alcaligenaceae</taxon>
        <taxon>Bordetella</taxon>
    </lineage>
</organism>
<dbReference type="OrthoDB" id="9902463at2"/>
<feature type="compositionally biased region" description="Polar residues" evidence="1">
    <location>
        <begin position="1"/>
        <end position="18"/>
    </location>
</feature>
<gene>
    <name evidence="2" type="ORF">CAL28_17470</name>
</gene>
<evidence type="ECO:0000256" key="1">
    <source>
        <dbReference type="SAM" id="MobiDB-lite"/>
    </source>
</evidence>
<sequence length="80" mass="8408">MTLSLTAQTPLNAQTLPAQQEPLHPPIAQDGIMDWMPSSAAGIVAYLLTKVATSDVAQVGDLMINGRDNAILAQRPPAEA</sequence>
<evidence type="ECO:0000313" key="3">
    <source>
        <dbReference type="Proteomes" id="UP000215767"/>
    </source>
</evidence>
<dbReference type="Proteomes" id="UP000215767">
    <property type="component" value="Unassembled WGS sequence"/>
</dbReference>
<dbReference type="RefSeq" id="WP_094842542.1">
    <property type="nucleotide sequence ID" value="NZ_NEVS01000004.1"/>
</dbReference>
<dbReference type="EMBL" id="NEVS01000004">
    <property type="protein sequence ID" value="OZI61133.1"/>
    <property type="molecule type" value="Genomic_DNA"/>
</dbReference>
<evidence type="ECO:0000313" key="2">
    <source>
        <dbReference type="EMBL" id="OZI61133.1"/>
    </source>
</evidence>
<protein>
    <submittedName>
        <fullName evidence="2">Uncharacterized protein</fullName>
    </submittedName>
</protein>
<proteinExistence type="predicted"/>
<reference evidence="3" key="1">
    <citation type="submission" date="2017-05" db="EMBL/GenBank/DDBJ databases">
        <title>Complete and WGS of Bordetella genogroups.</title>
        <authorList>
            <person name="Spilker T."/>
            <person name="Lipuma J."/>
        </authorList>
    </citation>
    <scope>NUCLEOTIDE SEQUENCE [LARGE SCALE GENOMIC DNA]</scope>
    <source>
        <strain evidence="3">AU8856</strain>
    </source>
</reference>
<accession>A0A261UJR9</accession>
<keyword evidence="3" id="KW-1185">Reference proteome</keyword>
<comment type="caution">
    <text evidence="2">The sequence shown here is derived from an EMBL/GenBank/DDBJ whole genome shotgun (WGS) entry which is preliminary data.</text>
</comment>